<organism evidence="5 6">
    <name type="scientific">Meganyctiphanes norvegica</name>
    <name type="common">Northern krill</name>
    <name type="synonym">Thysanopoda norvegica</name>
    <dbReference type="NCBI Taxonomy" id="48144"/>
    <lineage>
        <taxon>Eukaryota</taxon>
        <taxon>Metazoa</taxon>
        <taxon>Ecdysozoa</taxon>
        <taxon>Arthropoda</taxon>
        <taxon>Crustacea</taxon>
        <taxon>Multicrustacea</taxon>
        <taxon>Malacostraca</taxon>
        <taxon>Eumalacostraca</taxon>
        <taxon>Eucarida</taxon>
        <taxon>Euphausiacea</taxon>
        <taxon>Euphausiidae</taxon>
        <taxon>Meganyctiphanes</taxon>
    </lineage>
</organism>
<evidence type="ECO:0000313" key="6">
    <source>
        <dbReference type="Proteomes" id="UP001497623"/>
    </source>
</evidence>
<reference evidence="5 6" key="1">
    <citation type="submission" date="2024-05" db="EMBL/GenBank/DDBJ databases">
        <authorList>
            <person name="Wallberg A."/>
        </authorList>
    </citation>
    <scope>NUCLEOTIDE SEQUENCE [LARGE SCALE GENOMIC DNA]</scope>
</reference>
<dbReference type="Proteomes" id="UP001497623">
    <property type="component" value="Unassembled WGS sequence"/>
</dbReference>
<dbReference type="AlphaFoldDB" id="A0AAV2Q1P0"/>
<dbReference type="PROSITE" id="PS50263">
    <property type="entry name" value="CN_HYDROLASE"/>
    <property type="match status" value="1"/>
</dbReference>
<evidence type="ECO:0000256" key="3">
    <source>
        <dbReference type="SAM" id="SignalP"/>
    </source>
</evidence>
<feature type="domain" description="CN hydrolase" evidence="4">
    <location>
        <begin position="45"/>
        <end position="338"/>
    </location>
</feature>
<evidence type="ECO:0000259" key="4">
    <source>
        <dbReference type="PROSITE" id="PS50263"/>
    </source>
</evidence>
<feature type="signal peptide" evidence="3">
    <location>
        <begin position="1"/>
        <end position="28"/>
    </location>
</feature>
<dbReference type="EMBL" id="CAXKWB010003269">
    <property type="protein sequence ID" value="CAL4068792.1"/>
    <property type="molecule type" value="Genomic_DNA"/>
</dbReference>
<feature type="chain" id="PRO_5043371212" description="CN hydrolase domain-containing protein" evidence="3">
    <location>
        <begin position="29"/>
        <end position="539"/>
    </location>
</feature>
<evidence type="ECO:0000313" key="5">
    <source>
        <dbReference type="EMBL" id="CAL4068792.1"/>
    </source>
</evidence>
<sequence length="539" mass="60159">MSSLLRLLLGAPLVTLLLLLPLVAHVRTQHGHIHDHSHEEQEVTYRAAVLEYEAYSEWTEEGGMGIVRENAIIIAEYLAQAKALGVDIMVAPEYGIQGMEQHYSLFNNSNFRTLMQFLPDPAENVEPCALDMAPEHFEAIQILSCAAKANQAYLVVNLGELVPCSNHVYNPFNIAIDERRWCPPGGYHFYNTEIVLDRTGVVIVKYHKKNLFLEPAYTDGEQPDEAALFTTDFGITFSCQVCFDIAYYHPGVSNVDNHDIKDVVMSTSWLDMLPFHIADAVQNAWSRGLGVNLMVAGQHLPERAKVGSGIYRNFYDKSVNYTYDVDSGNKMIVSDVVSITSAPITLINKDHYTTKKDMLYSEVISLESKTKNSGRDHVIYWDDLSNYTHVVLEKGEGLYAQACHADGLCCDITYTLSSDLIYMLTAYSGTVEKGFGDYNIYTQICGLTWCASADDVNSCTHFESGLPEDDAIGPFAISGNTSCEKTYATVFHRDLLLVDNSLYDFGGNADNVYTIQTSEPTPNLMSAGLYGRWYSRDPQ</sequence>
<dbReference type="SUPFAM" id="SSF56317">
    <property type="entry name" value="Carbon-nitrogen hydrolase"/>
    <property type="match status" value="1"/>
</dbReference>
<dbReference type="InterPro" id="IPR040154">
    <property type="entry name" value="Biotinidase/VNN"/>
</dbReference>
<dbReference type="Pfam" id="PF00795">
    <property type="entry name" value="CN_hydrolase"/>
    <property type="match status" value="1"/>
</dbReference>
<dbReference type="GO" id="GO:0016787">
    <property type="term" value="F:hydrolase activity"/>
    <property type="evidence" value="ECO:0007669"/>
    <property type="project" value="UniProtKB-KW"/>
</dbReference>
<keyword evidence="3" id="KW-0732">Signal</keyword>
<protein>
    <recommendedName>
        <fullName evidence="4">CN hydrolase domain-containing protein</fullName>
    </recommendedName>
</protein>
<dbReference type="InterPro" id="IPR043957">
    <property type="entry name" value="Vanin_C"/>
</dbReference>
<dbReference type="Gene3D" id="3.60.110.10">
    <property type="entry name" value="Carbon-nitrogen hydrolase"/>
    <property type="match status" value="1"/>
</dbReference>
<dbReference type="Pfam" id="PF19018">
    <property type="entry name" value="Vanin_C"/>
    <property type="match status" value="1"/>
</dbReference>
<dbReference type="InterPro" id="IPR003010">
    <property type="entry name" value="C-N_Hydrolase"/>
</dbReference>
<proteinExistence type="inferred from homology"/>
<evidence type="ECO:0000256" key="1">
    <source>
        <dbReference type="ARBA" id="ARBA00008225"/>
    </source>
</evidence>
<keyword evidence="6" id="KW-1185">Reference proteome</keyword>
<evidence type="ECO:0000256" key="2">
    <source>
        <dbReference type="ARBA" id="ARBA00022801"/>
    </source>
</evidence>
<accession>A0AAV2Q1P0</accession>
<dbReference type="InterPro" id="IPR036526">
    <property type="entry name" value="C-N_Hydrolase_sf"/>
</dbReference>
<comment type="caution">
    <text evidence="5">The sequence shown here is derived from an EMBL/GenBank/DDBJ whole genome shotgun (WGS) entry which is preliminary data.</text>
</comment>
<gene>
    <name evidence="5" type="ORF">MNOR_LOCUS7431</name>
</gene>
<comment type="similarity">
    <text evidence="1">Belongs to the carbon-nitrogen hydrolase superfamily. BTD/VNN family.</text>
</comment>
<name>A0AAV2Q1P0_MEGNR</name>
<dbReference type="PANTHER" id="PTHR10609">
    <property type="entry name" value="BIOTINIDASE-RELATED"/>
    <property type="match status" value="1"/>
</dbReference>
<dbReference type="PANTHER" id="PTHR10609:SF14">
    <property type="entry name" value="BIOTINIDASE"/>
    <property type="match status" value="1"/>
</dbReference>
<keyword evidence="2" id="KW-0378">Hydrolase</keyword>